<feature type="region of interest" description="Disordered" evidence="14">
    <location>
        <begin position="1"/>
        <end position="62"/>
    </location>
</feature>
<dbReference type="PANTHER" id="PTHR13557">
    <property type="entry name" value="COILED-COIL DOMAIN-CONTAINING PROTEIN 86"/>
    <property type="match status" value="1"/>
</dbReference>
<keyword evidence="11" id="KW-0175">Coiled coil</keyword>
<dbReference type="InterPro" id="IPR026570">
    <property type="entry name" value="CCDC86"/>
</dbReference>
<keyword evidence="16" id="KW-1185">Reference proteome</keyword>
<gene>
    <name evidence="15" type="ORF">LSINAPIS_LOCUS3384</name>
</gene>
<evidence type="ECO:0000256" key="4">
    <source>
        <dbReference type="ARBA" id="ARBA00007869"/>
    </source>
</evidence>
<evidence type="ECO:0000256" key="6">
    <source>
        <dbReference type="ARBA" id="ARBA00022454"/>
    </source>
</evidence>
<evidence type="ECO:0000256" key="8">
    <source>
        <dbReference type="ARBA" id="ARBA00022552"/>
    </source>
</evidence>
<evidence type="ECO:0000256" key="2">
    <source>
        <dbReference type="ARBA" id="ARBA00004286"/>
    </source>
</evidence>
<dbReference type="GO" id="GO:0005694">
    <property type="term" value="C:chromosome"/>
    <property type="evidence" value="ECO:0007669"/>
    <property type="project" value="UniProtKB-SubCell"/>
</dbReference>
<dbReference type="AlphaFoldDB" id="A0A5E4PWV5"/>
<keyword evidence="8" id="KW-0698">rRNA processing</keyword>
<accession>A0A5E4PWV5</accession>
<reference evidence="15 16" key="1">
    <citation type="submission" date="2017-07" db="EMBL/GenBank/DDBJ databases">
        <authorList>
            <person name="Talla V."/>
            <person name="Backstrom N."/>
        </authorList>
    </citation>
    <scope>NUCLEOTIDE SEQUENCE [LARGE SCALE GENOMIC DNA]</scope>
</reference>
<dbReference type="EMBL" id="FZQP02000793">
    <property type="protein sequence ID" value="VVC90491.1"/>
    <property type="molecule type" value="Genomic_DNA"/>
</dbReference>
<sequence>MANENETEDKVLSILTNLKQQEQPSESKISKNEKKKPKKSATEVSLRGKPKSGRFWKSKKERFNSINKTKGIRLNFEKKAALRIELQNVKNLSHQLQNQQKEKEEARKEKRRENLKRTEENKRKSEIVQVITNTKKLKRMKKKQLRFIEKRDTSQIINANK</sequence>
<comment type="function">
    <text evidence="13">Required for proper chromosome segregation during mitosis and error-free mitotic progression.</text>
</comment>
<keyword evidence="7" id="KW-0690">Ribosome biogenesis</keyword>
<comment type="function">
    <text evidence="1">Involved in nucleolar integrity and required for processing of the pre-rRNA for the 60S ribosome subunit.</text>
</comment>
<evidence type="ECO:0000313" key="16">
    <source>
        <dbReference type="Proteomes" id="UP000324832"/>
    </source>
</evidence>
<evidence type="ECO:0000256" key="10">
    <source>
        <dbReference type="ARBA" id="ARBA00022934"/>
    </source>
</evidence>
<evidence type="ECO:0000256" key="5">
    <source>
        <dbReference type="ARBA" id="ARBA00016738"/>
    </source>
</evidence>
<feature type="region of interest" description="Disordered" evidence="14">
    <location>
        <begin position="93"/>
        <end position="123"/>
    </location>
</feature>
<dbReference type="Pfam" id="PF03879">
    <property type="entry name" value="Cgr1"/>
    <property type="match status" value="1"/>
</dbReference>
<evidence type="ECO:0000256" key="9">
    <source>
        <dbReference type="ARBA" id="ARBA00022553"/>
    </source>
</evidence>
<proteinExistence type="inferred from homology"/>
<feature type="compositionally biased region" description="Polar residues" evidence="14">
    <location>
        <begin position="14"/>
        <end position="23"/>
    </location>
</feature>
<comment type="subcellular location">
    <subcellularLocation>
        <location evidence="2">Chromosome</location>
    </subcellularLocation>
    <subcellularLocation>
        <location evidence="3">Nucleus</location>
        <location evidence="3">Nucleolus</location>
    </subcellularLocation>
</comment>
<dbReference type="PANTHER" id="PTHR13557:SF1">
    <property type="entry name" value="COILED-COIL DOMAIN-CONTAINING PROTEIN 86"/>
    <property type="match status" value="1"/>
</dbReference>
<evidence type="ECO:0000256" key="13">
    <source>
        <dbReference type="ARBA" id="ARBA00093307"/>
    </source>
</evidence>
<protein>
    <recommendedName>
        <fullName evidence="5">Coiled-coil domain-containing protein 86</fullName>
    </recommendedName>
</protein>
<name>A0A5E4PWV5_9NEOP</name>
<dbReference type="Proteomes" id="UP000324832">
    <property type="component" value="Unassembled WGS sequence"/>
</dbReference>
<dbReference type="InterPro" id="IPR005579">
    <property type="entry name" value="Cgr1-like"/>
</dbReference>
<dbReference type="GO" id="GO:0006364">
    <property type="term" value="P:rRNA processing"/>
    <property type="evidence" value="ECO:0007669"/>
    <property type="project" value="UniProtKB-KW"/>
</dbReference>
<keyword evidence="9" id="KW-0597">Phosphoprotein</keyword>
<evidence type="ECO:0000256" key="11">
    <source>
        <dbReference type="ARBA" id="ARBA00023054"/>
    </source>
</evidence>
<comment type="similarity">
    <text evidence="4">Belongs to the CGR1 family.</text>
</comment>
<keyword evidence="12" id="KW-0539">Nucleus</keyword>
<keyword evidence="6" id="KW-0158">Chromosome</keyword>
<evidence type="ECO:0000256" key="1">
    <source>
        <dbReference type="ARBA" id="ARBA00004090"/>
    </source>
</evidence>
<feature type="compositionally biased region" description="Basic and acidic residues" evidence="14">
    <location>
        <begin position="100"/>
        <end position="123"/>
    </location>
</feature>
<evidence type="ECO:0000313" key="15">
    <source>
        <dbReference type="EMBL" id="VVC90491.1"/>
    </source>
</evidence>
<evidence type="ECO:0000256" key="7">
    <source>
        <dbReference type="ARBA" id="ARBA00022517"/>
    </source>
</evidence>
<feature type="compositionally biased region" description="Basic residues" evidence="14">
    <location>
        <begin position="48"/>
        <end position="60"/>
    </location>
</feature>
<dbReference type="GO" id="GO:0005730">
    <property type="term" value="C:nucleolus"/>
    <property type="evidence" value="ECO:0007669"/>
    <property type="project" value="UniProtKB-SubCell"/>
</dbReference>
<keyword evidence="10" id="KW-0164">Citrullination</keyword>
<organism evidence="15 16">
    <name type="scientific">Leptidea sinapis</name>
    <dbReference type="NCBI Taxonomy" id="189913"/>
    <lineage>
        <taxon>Eukaryota</taxon>
        <taxon>Metazoa</taxon>
        <taxon>Ecdysozoa</taxon>
        <taxon>Arthropoda</taxon>
        <taxon>Hexapoda</taxon>
        <taxon>Insecta</taxon>
        <taxon>Pterygota</taxon>
        <taxon>Neoptera</taxon>
        <taxon>Endopterygota</taxon>
        <taxon>Lepidoptera</taxon>
        <taxon>Glossata</taxon>
        <taxon>Ditrysia</taxon>
        <taxon>Papilionoidea</taxon>
        <taxon>Pieridae</taxon>
        <taxon>Dismorphiinae</taxon>
        <taxon>Leptidea</taxon>
    </lineage>
</organism>
<evidence type="ECO:0000256" key="14">
    <source>
        <dbReference type="SAM" id="MobiDB-lite"/>
    </source>
</evidence>
<evidence type="ECO:0000256" key="12">
    <source>
        <dbReference type="ARBA" id="ARBA00023242"/>
    </source>
</evidence>
<evidence type="ECO:0000256" key="3">
    <source>
        <dbReference type="ARBA" id="ARBA00004604"/>
    </source>
</evidence>